<dbReference type="PIRSF" id="PIRSF016134">
    <property type="entry name" value="UCP016134"/>
    <property type="match status" value="1"/>
</dbReference>
<protein>
    <submittedName>
        <fullName evidence="2">Cytoplasmic protein</fullName>
    </submittedName>
</protein>
<reference evidence="2 3" key="1">
    <citation type="journal article" date="2015" name="Int. J. Syst. Evol. Microbiol.">
        <title>Exiguobacterium enclense sp. nov., isolated from sediment.</title>
        <authorList>
            <person name="Dastager S.G."/>
            <person name="Mawlankar R."/>
            <person name="Sonalkar V.V."/>
            <person name="Thorat M.N."/>
            <person name="Mual P."/>
            <person name="Verma A."/>
            <person name="Krishnamurthi S."/>
            <person name="Tang S.K."/>
            <person name="Li W.J."/>
        </authorList>
    </citation>
    <scope>NUCLEOTIDE SEQUENCE [LARGE SCALE GENOMIC DNA]</scope>
    <source>
        <strain evidence="2 3">NIO-1109</strain>
    </source>
</reference>
<dbReference type="Proteomes" id="UP000053797">
    <property type="component" value="Unassembled WGS sequence"/>
</dbReference>
<gene>
    <name evidence="2" type="ORF">AS033_11015</name>
</gene>
<dbReference type="InterPro" id="IPR015947">
    <property type="entry name" value="PUA-like_sf"/>
</dbReference>
<dbReference type="InterPro" id="IPR016645">
    <property type="entry name" value="UCP016134"/>
</dbReference>
<dbReference type="AlphaFoldDB" id="A0A0V8GF79"/>
<dbReference type="OrthoDB" id="9790388at2"/>
<organism evidence="2 3">
    <name type="scientific">Exiguobacterium indicum</name>
    <dbReference type="NCBI Taxonomy" id="296995"/>
    <lineage>
        <taxon>Bacteria</taxon>
        <taxon>Bacillati</taxon>
        <taxon>Bacillota</taxon>
        <taxon>Bacilli</taxon>
        <taxon>Bacillales</taxon>
        <taxon>Bacillales Family XII. Incertae Sedis</taxon>
        <taxon>Exiguobacterium</taxon>
    </lineage>
</organism>
<sequence length="113" mass="13139">MRHEMGLFEEPFRSIEQGRKTVEIRLNDPKRQQVHVGDQIRFTHTETNEKLLVRVTKRQVFPDFRALYEQIANEAIDCVGWSLDELVTSTYSIYSPEAEQQYGALALTIALEP</sequence>
<dbReference type="Pfam" id="PF04266">
    <property type="entry name" value="ASCH"/>
    <property type="match status" value="1"/>
</dbReference>
<feature type="domain" description="ASCH" evidence="1">
    <location>
        <begin position="5"/>
        <end position="113"/>
    </location>
</feature>
<accession>A0A0V8GF79</accession>
<evidence type="ECO:0000313" key="2">
    <source>
        <dbReference type="EMBL" id="KSU48850.1"/>
    </source>
</evidence>
<proteinExistence type="predicted"/>
<dbReference type="CDD" id="cd06555">
    <property type="entry name" value="ASCH_PF0470_like"/>
    <property type="match status" value="1"/>
</dbReference>
<dbReference type="RefSeq" id="WP_055970007.1">
    <property type="nucleotide sequence ID" value="NZ_FMYN01000003.1"/>
</dbReference>
<dbReference type="SUPFAM" id="SSF88697">
    <property type="entry name" value="PUA domain-like"/>
    <property type="match status" value="1"/>
</dbReference>
<evidence type="ECO:0000259" key="1">
    <source>
        <dbReference type="SMART" id="SM01022"/>
    </source>
</evidence>
<name>A0A0V8GF79_9BACL</name>
<dbReference type="Gene3D" id="2.30.130.30">
    <property type="entry name" value="Hypothetical protein"/>
    <property type="match status" value="1"/>
</dbReference>
<dbReference type="EMBL" id="LNQL01000003">
    <property type="protein sequence ID" value="KSU48850.1"/>
    <property type="molecule type" value="Genomic_DNA"/>
</dbReference>
<dbReference type="SMART" id="SM01022">
    <property type="entry name" value="ASCH"/>
    <property type="match status" value="1"/>
</dbReference>
<comment type="caution">
    <text evidence="2">The sequence shown here is derived from an EMBL/GenBank/DDBJ whole genome shotgun (WGS) entry which is preliminary data.</text>
</comment>
<evidence type="ECO:0000313" key="3">
    <source>
        <dbReference type="Proteomes" id="UP000053797"/>
    </source>
</evidence>
<dbReference type="InterPro" id="IPR007374">
    <property type="entry name" value="ASCH_domain"/>
</dbReference>